<dbReference type="InterPro" id="IPR012334">
    <property type="entry name" value="Pectin_lyas_fold"/>
</dbReference>
<proteinExistence type="predicted"/>
<reference evidence="2 3" key="1">
    <citation type="submission" date="2019-03" db="EMBL/GenBank/DDBJ databases">
        <title>Diversity of the mouse oral microbiome.</title>
        <authorList>
            <person name="Joseph S."/>
            <person name="Aduse-Opoku J."/>
            <person name="Curtis M."/>
            <person name="Wade W."/>
            <person name="Hashim A."/>
        </authorList>
    </citation>
    <scope>NUCLEOTIDE SEQUENCE [LARGE SCALE GENOMIC DNA]</scope>
    <source>
        <strain evidence="2 3">P11</strain>
    </source>
</reference>
<dbReference type="InterPro" id="IPR011459">
    <property type="entry name" value="DUF1565"/>
</dbReference>
<name>A0A4Y9IIT8_9BACT</name>
<evidence type="ECO:0000313" key="3">
    <source>
        <dbReference type="Proteomes" id="UP000298285"/>
    </source>
</evidence>
<comment type="caution">
    <text evidence="2">The sequence shown here is derived from an EMBL/GenBank/DDBJ whole genome shotgun (WGS) entry which is preliminary data.</text>
</comment>
<feature type="non-terminal residue" evidence="2">
    <location>
        <position position="54"/>
    </location>
</feature>
<dbReference type="Pfam" id="PF07602">
    <property type="entry name" value="DUF1565"/>
    <property type="match status" value="1"/>
</dbReference>
<accession>A0A4Y9IIT8</accession>
<dbReference type="SUPFAM" id="SSF51126">
    <property type="entry name" value="Pectin lyase-like"/>
    <property type="match status" value="1"/>
</dbReference>
<evidence type="ECO:0000313" key="2">
    <source>
        <dbReference type="EMBL" id="TFU84962.1"/>
    </source>
</evidence>
<dbReference type="EMBL" id="SPPK01000133">
    <property type="protein sequence ID" value="TFU84962.1"/>
    <property type="molecule type" value="Genomic_DNA"/>
</dbReference>
<dbReference type="OrthoDB" id="9767990at2"/>
<feature type="domain" description="DUF1565" evidence="1">
    <location>
        <begin position="10"/>
        <end position="50"/>
    </location>
</feature>
<gene>
    <name evidence="2" type="ORF">E4T88_17780</name>
</gene>
<dbReference type="AlphaFoldDB" id="A0A4Y9IIT8"/>
<protein>
    <submittedName>
        <fullName evidence="2">DUF1565 domain-containing protein</fullName>
    </submittedName>
</protein>
<sequence length="54" mass="5796">MTNLIHVAKNGSDYGLGTETSPFLTIDKAASVALPGDSVIVHEGIYREQITHIN</sequence>
<dbReference type="Proteomes" id="UP000298285">
    <property type="component" value="Unassembled WGS sequence"/>
</dbReference>
<dbReference type="Gene3D" id="2.160.20.10">
    <property type="entry name" value="Single-stranded right-handed beta-helix, Pectin lyase-like"/>
    <property type="match status" value="1"/>
</dbReference>
<dbReference type="InterPro" id="IPR011050">
    <property type="entry name" value="Pectin_lyase_fold/virulence"/>
</dbReference>
<organism evidence="2 3">
    <name type="scientific">Dysgonomonas mossii</name>
    <dbReference type="NCBI Taxonomy" id="163665"/>
    <lineage>
        <taxon>Bacteria</taxon>
        <taxon>Pseudomonadati</taxon>
        <taxon>Bacteroidota</taxon>
        <taxon>Bacteroidia</taxon>
        <taxon>Bacteroidales</taxon>
        <taxon>Dysgonomonadaceae</taxon>
        <taxon>Dysgonomonas</taxon>
    </lineage>
</organism>
<evidence type="ECO:0000259" key="1">
    <source>
        <dbReference type="Pfam" id="PF07602"/>
    </source>
</evidence>